<evidence type="ECO:0008006" key="4">
    <source>
        <dbReference type="Google" id="ProtNLM"/>
    </source>
</evidence>
<reference evidence="2 3" key="1">
    <citation type="submission" date="2024-05" db="EMBL/GenBank/DDBJ databases">
        <title>Genome Sequence and Characterization of the New Strain Purple Sulfur Bacterium of Genus Thioalkalicoccus.</title>
        <authorList>
            <person name="Bryantseva I.A."/>
            <person name="Kyndt J.A."/>
            <person name="Imhoff J.F."/>
        </authorList>
    </citation>
    <scope>NUCLEOTIDE SEQUENCE [LARGE SCALE GENOMIC DNA]</scope>
    <source>
        <strain evidence="2 3">Um2</strain>
    </source>
</reference>
<keyword evidence="3" id="KW-1185">Reference proteome</keyword>
<keyword evidence="1" id="KW-1133">Transmembrane helix</keyword>
<sequence>MQMLRSLIPTGFAIGLIGVGVWFLIAKDPAPLPDWPADLVESTTADAVAAPVPISERAASDPQTKNDIAATSLRTPSDWTAELIAGGWSRSAAEAVIALNSDHLAIVFEIDERLGNDALARLNSLRNYASLMPLLARRPELAGLLARAPDPLALGRLFDRTTCYDAVADFFLPYAVERSSIERALITLERYHDPFCALDAHERVILGPRLYELSDRTAEPAFDRWLAEALIDRRGLADDRQRDEFFAYLFGASPTIRDRLHRDAAFAARFRVELWPNFFRIVSRSEHCADAVPSDDAPATCFPIYEHIPEVWDLLMLPSGEDVLRAWGLVGIGLLVGPGSETYAQHRHLMAAIMTNADLETASAMIRLAPEYLFRELIARSGLSDWDRARLVNRIASDAQARCGDDYPPCFALDERLRYYERLDTPVLLKELGPPPSERPETWLPLVGSFYALNKFLDGRELDAGDYFNFIADLTFVIAAARTLKPVARLQRKNGTRESARPAHGAVRLIGRRAWALSDHLQQARKIDYRSLPENALLDITGVIQDLHRMSGPHGRKLIRWLVGKHARFYMRRDARILVRLDGVPRHAALETLMNASIDLGMPGIDAAREWQQNAAAWWLFEPMID</sequence>
<dbReference type="RefSeq" id="WP_369665561.1">
    <property type="nucleotide sequence ID" value="NZ_JBDKXB010000002.1"/>
</dbReference>
<dbReference type="EMBL" id="JBDKXB010000002">
    <property type="protein sequence ID" value="MEY6431176.1"/>
    <property type="molecule type" value="Genomic_DNA"/>
</dbReference>
<organism evidence="2 3">
    <name type="scientific">Thioalkalicoccus limnaeus</name>
    <dbReference type="NCBI Taxonomy" id="120681"/>
    <lineage>
        <taxon>Bacteria</taxon>
        <taxon>Pseudomonadati</taxon>
        <taxon>Pseudomonadota</taxon>
        <taxon>Gammaproteobacteria</taxon>
        <taxon>Chromatiales</taxon>
        <taxon>Chromatiaceae</taxon>
        <taxon>Thioalkalicoccus</taxon>
    </lineage>
</organism>
<name>A0ABV4BA52_9GAMM</name>
<comment type="caution">
    <text evidence="2">The sequence shown here is derived from an EMBL/GenBank/DDBJ whole genome shotgun (WGS) entry which is preliminary data.</text>
</comment>
<keyword evidence="1" id="KW-0812">Transmembrane</keyword>
<evidence type="ECO:0000313" key="3">
    <source>
        <dbReference type="Proteomes" id="UP001564408"/>
    </source>
</evidence>
<gene>
    <name evidence="2" type="ORF">ABC977_02005</name>
</gene>
<accession>A0ABV4BA52</accession>
<keyword evidence="1" id="KW-0472">Membrane</keyword>
<dbReference type="Proteomes" id="UP001564408">
    <property type="component" value="Unassembled WGS sequence"/>
</dbReference>
<evidence type="ECO:0000256" key="1">
    <source>
        <dbReference type="SAM" id="Phobius"/>
    </source>
</evidence>
<protein>
    <recommendedName>
        <fullName evidence="4">DUF1800 domain-containing protein</fullName>
    </recommendedName>
</protein>
<evidence type="ECO:0000313" key="2">
    <source>
        <dbReference type="EMBL" id="MEY6431176.1"/>
    </source>
</evidence>
<proteinExistence type="predicted"/>
<feature type="transmembrane region" description="Helical" evidence="1">
    <location>
        <begin position="7"/>
        <end position="25"/>
    </location>
</feature>